<dbReference type="STRING" id="113562.SAMN04489716_3579"/>
<sequence>MHEIEDLVQTSVELLDRHHPADDGRLRDWFTALFAFQNDYDCSHTQHRVMEILIRRGHTVRFPIAEHPDYAARKDFFDGIEEFTPLREFGADEQEFAGELEDGYVDPPWLYCEAATALWQRMNCPATTEAPLLEVVVAVAEAAERDGDAELIGCWWSLGWQALVGGQPFSPEELAATPGVAELRAIVRRTGAQGFGSRPSEEQLELMGDELETWWYRL</sequence>
<evidence type="ECO:0000313" key="2">
    <source>
        <dbReference type="Proteomes" id="UP000198688"/>
    </source>
</evidence>
<evidence type="ECO:0000313" key="1">
    <source>
        <dbReference type="EMBL" id="SDT39033.1"/>
    </source>
</evidence>
<keyword evidence="2" id="KW-1185">Reference proteome</keyword>
<reference evidence="1 2" key="1">
    <citation type="submission" date="2016-10" db="EMBL/GenBank/DDBJ databases">
        <authorList>
            <person name="de Groot N.N."/>
        </authorList>
    </citation>
    <scope>NUCLEOTIDE SEQUENCE [LARGE SCALE GENOMIC DNA]</scope>
    <source>
        <strain evidence="1 2">DSM 43941</strain>
    </source>
</reference>
<gene>
    <name evidence="1" type="ORF">SAMN04489716_3579</name>
</gene>
<dbReference type="Proteomes" id="UP000198688">
    <property type="component" value="Chromosome I"/>
</dbReference>
<protein>
    <submittedName>
        <fullName evidence="1">Uncharacterized protein</fullName>
    </submittedName>
</protein>
<accession>A0A1H1ZZC5</accession>
<dbReference type="AlphaFoldDB" id="A0A1H1ZZC5"/>
<name>A0A1H1ZZC5_9ACTN</name>
<dbReference type="EMBL" id="LT629758">
    <property type="protein sequence ID" value="SDT39033.1"/>
    <property type="molecule type" value="Genomic_DNA"/>
</dbReference>
<organism evidence="1 2">
    <name type="scientific">Actinoplanes derwentensis</name>
    <dbReference type="NCBI Taxonomy" id="113562"/>
    <lineage>
        <taxon>Bacteria</taxon>
        <taxon>Bacillati</taxon>
        <taxon>Actinomycetota</taxon>
        <taxon>Actinomycetes</taxon>
        <taxon>Micromonosporales</taxon>
        <taxon>Micromonosporaceae</taxon>
        <taxon>Actinoplanes</taxon>
    </lineage>
</organism>
<proteinExistence type="predicted"/>